<comment type="caution">
    <text evidence="1">The sequence shown here is derived from an EMBL/GenBank/DDBJ whole genome shotgun (WGS) entry which is preliminary data.</text>
</comment>
<evidence type="ECO:0000313" key="1">
    <source>
        <dbReference type="EMBL" id="MBU2951947.1"/>
    </source>
</evidence>
<evidence type="ECO:0000313" key="2">
    <source>
        <dbReference type="Proteomes" id="UP001647509"/>
    </source>
</evidence>
<organism evidence="1 2">
    <name type="scientific">Pseudotamlana agarivorans</name>
    <dbReference type="NCBI Taxonomy" id="481183"/>
    <lineage>
        <taxon>Bacteria</taxon>
        <taxon>Pseudomonadati</taxon>
        <taxon>Bacteroidota</taxon>
        <taxon>Flavobacteriia</taxon>
        <taxon>Flavobacteriales</taxon>
        <taxon>Flavobacteriaceae</taxon>
        <taxon>Pseudotamlana</taxon>
    </lineage>
</organism>
<protein>
    <submittedName>
        <fullName evidence="1">DUF4421 domain-containing protein</fullName>
    </submittedName>
</protein>
<accession>A0ACC5UC97</accession>
<name>A0ACC5UC97_9FLAO</name>
<sequence>MFKKIIVLLLLTSSTVSAQAPILKELDSLNFVELVDKLFIDHNIENYSLRLFTNYKSKQFRISNNDFRSRYVPNNRYGVGLGFASSKILIDIAFNIKGNKEEVTNRFDLQGTTILGKKNYINFYFQTYKGFSVKNNYGAQKVFRDDIKSFTVGVNALHTVPEIEFSYSMLKAGLSQLDKKFYITGGYGAFLFYDYFSAEDDVLVDSAKLLFNEQAHIKRYNSTAVGILGGVLSVFRLPKDITLSCNLMPGIGGVYKEVTLMDGSYKPKNHLLLKLDYSFAVGYNVDRYYLSIIYGGGLYSTDLGYDNNYAFNLTKAKIAFGYKLSGRKKK</sequence>
<proteinExistence type="predicted"/>
<dbReference type="EMBL" id="JAHKPD010000024">
    <property type="protein sequence ID" value="MBU2951947.1"/>
    <property type="molecule type" value="Genomic_DNA"/>
</dbReference>
<dbReference type="Proteomes" id="UP001647509">
    <property type="component" value="Unassembled WGS sequence"/>
</dbReference>
<reference evidence="1" key="1">
    <citation type="submission" date="2021-05" db="EMBL/GenBank/DDBJ databases">
        <title>Draft genomes of bacteria isolated from model marine particles.</title>
        <authorList>
            <person name="Datta M.S."/>
            <person name="Schwartzman J.A."/>
            <person name="Enke T.N."/>
            <person name="Saavedra J."/>
            <person name="Cermak N."/>
            <person name="Cordero O.X."/>
        </authorList>
    </citation>
    <scope>NUCLEOTIDE SEQUENCE</scope>
    <source>
        <strain evidence="1">I2M19</strain>
    </source>
</reference>
<gene>
    <name evidence="1" type="ORF">KO493_14700</name>
</gene>
<keyword evidence="2" id="KW-1185">Reference proteome</keyword>